<evidence type="ECO:0000313" key="10">
    <source>
        <dbReference type="Proteomes" id="UP001353858"/>
    </source>
</evidence>
<evidence type="ECO:0000256" key="5">
    <source>
        <dbReference type="ARBA" id="ARBA00022729"/>
    </source>
</evidence>
<dbReference type="GO" id="GO:0005789">
    <property type="term" value="C:endoplasmic reticulum membrane"/>
    <property type="evidence" value="ECO:0007669"/>
    <property type="project" value="TreeGrafter"/>
</dbReference>
<evidence type="ECO:0000256" key="8">
    <source>
        <dbReference type="RuleBase" id="RU365066"/>
    </source>
</evidence>
<feature type="chain" id="PRO_5042662982" description="Post-GPI attachment to proteins factor 3" evidence="8">
    <location>
        <begin position="20"/>
        <end position="319"/>
    </location>
</feature>
<evidence type="ECO:0000256" key="6">
    <source>
        <dbReference type="ARBA" id="ARBA00022989"/>
    </source>
</evidence>
<sequence length="319" mass="37965">MVLVTHILLFSIFIQFSSQSVGDRSPFYQKCLEKCSIENCTEDGSLFINNKQQSIILQMTRWSCSDECRYDCMWQTVFAFNKRKWKVPQFHGKWPFIRMLGLQEPASVVFSLLNLYMHLKMIMKFRFKVHSDTPTYLLWHIFCIVSVNAWFWSTIFHARDFPFTELMDYSCAFSLVLISCYCMCMRILRNAPQILLMILTIMFMGFFFNHTVYLSTGQFSYSYNMELNIAIGGLTAFCWFAWCVWNRKRQPYTWKCALFVTLAAVSTLLELIDQPPLFFIYDFHSLWHLSTVPLTMLFYNFIIDDCKYLRKEQMHDKTA</sequence>
<dbReference type="InterPro" id="IPR007217">
    <property type="entry name" value="Per1-like"/>
</dbReference>
<comment type="subcellular location">
    <subcellularLocation>
        <location evidence="1">Endomembrane system</location>
        <topology evidence="1">Multi-pass membrane protein</topology>
    </subcellularLocation>
    <subcellularLocation>
        <location evidence="8">Golgi apparatus membrane</location>
        <topology evidence="8">Multi-pass membrane protein</topology>
    </subcellularLocation>
</comment>
<comment type="caution">
    <text evidence="9">The sequence shown here is derived from an EMBL/GenBank/DDBJ whole genome shotgun (WGS) entry which is preliminary data.</text>
</comment>
<keyword evidence="4 8" id="KW-0812">Transmembrane</keyword>
<feature type="transmembrane region" description="Helical" evidence="8">
    <location>
        <begin position="252"/>
        <end position="272"/>
    </location>
</feature>
<dbReference type="AlphaFoldDB" id="A0AAN7SMF3"/>
<feature type="transmembrane region" description="Helical" evidence="8">
    <location>
        <begin position="195"/>
        <end position="215"/>
    </location>
</feature>
<comment type="similarity">
    <text evidence="2 8">Belongs to the PGAP3 family.</text>
</comment>
<dbReference type="Proteomes" id="UP001353858">
    <property type="component" value="Unassembled WGS sequence"/>
</dbReference>
<keyword evidence="6 8" id="KW-1133">Transmembrane helix</keyword>
<feature type="transmembrane region" description="Helical" evidence="8">
    <location>
        <begin position="96"/>
        <end position="116"/>
    </location>
</feature>
<feature type="transmembrane region" description="Helical" evidence="8">
    <location>
        <begin position="167"/>
        <end position="188"/>
    </location>
</feature>
<accession>A0AAN7SMF3</accession>
<reference evidence="10" key="1">
    <citation type="submission" date="2023-01" db="EMBL/GenBank/DDBJ databases">
        <title>Key to firefly adult light organ development and bioluminescence: homeobox transcription factors regulate luciferase expression and transportation to peroxisome.</title>
        <authorList>
            <person name="Fu X."/>
        </authorList>
    </citation>
    <scope>NUCLEOTIDE SEQUENCE [LARGE SCALE GENOMIC DNA]</scope>
</reference>
<dbReference type="GO" id="GO:0016788">
    <property type="term" value="F:hydrolase activity, acting on ester bonds"/>
    <property type="evidence" value="ECO:0007669"/>
    <property type="project" value="TreeGrafter"/>
</dbReference>
<evidence type="ECO:0000256" key="3">
    <source>
        <dbReference type="ARBA" id="ARBA00022502"/>
    </source>
</evidence>
<organism evidence="9 10">
    <name type="scientific">Aquatica leii</name>
    <dbReference type="NCBI Taxonomy" id="1421715"/>
    <lineage>
        <taxon>Eukaryota</taxon>
        <taxon>Metazoa</taxon>
        <taxon>Ecdysozoa</taxon>
        <taxon>Arthropoda</taxon>
        <taxon>Hexapoda</taxon>
        <taxon>Insecta</taxon>
        <taxon>Pterygota</taxon>
        <taxon>Neoptera</taxon>
        <taxon>Endopterygota</taxon>
        <taxon>Coleoptera</taxon>
        <taxon>Polyphaga</taxon>
        <taxon>Elateriformia</taxon>
        <taxon>Elateroidea</taxon>
        <taxon>Lampyridae</taxon>
        <taxon>Luciolinae</taxon>
        <taxon>Aquatica</taxon>
    </lineage>
</organism>
<keyword evidence="7 8" id="KW-0472">Membrane</keyword>
<gene>
    <name evidence="9" type="ORF">RN001_012390</name>
</gene>
<dbReference type="GO" id="GO:0006506">
    <property type="term" value="P:GPI anchor biosynthetic process"/>
    <property type="evidence" value="ECO:0007669"/>
    <property type="project" value="UniProtKB-KW"/>
</dbReference>
<dbReference type="PANTHER" id="PTHR13148:SF0">
    <property type="entry name" value="POST-GPI ATTACHMENT TO PROTEINS FACTOR 3"/>
    <property type="match status" value="1"/>
</dbReference>
<keyword evidence="5 8" id="KW-0732">Signal</keyword>
<keyword evidence="8" id="KW-0333">Golgi apparatus</keyword>
<feature type="transmembrane region" description="Helical" evidence="8">
    <location>
        <begin position="136"/>
        <end position="155"/>
    </location>
</feature>
<evidence type="ECO:0000256" key="2">
    <source>
        <dbReference type="ARBA" id="ARBA00006387"/>
    </source>
</evidence>
<comment type="function">
    <text evidence="8">Involved in the lipid remodeling steps of GPI-anchor maturation.</text>
</comment>
<proteinExistence type="inferred from homology"/>
<protein>
    <recommendedName>
        <fullName evidence="8">Post-GPI attachment to proteins factor 3</fullName>
    </recommendedName>
</protein>
<keyword evidence="10" id="KW-1185">Reference proteome</keyword>
<dbReference type="PANTHER" id="PTHR13148">
    <property type="entry name" value="PER1-RELATED"/>
    <property type="match status" value="1"/>
</dbReference>
<evidence type="ECO:0000256" key="7">
    <source>
        <dbReference type="ARBA" id="ARBA00023136"/>
    </source>
</evidence>
<keyword evidence="3 8" id="KW-0337">GPI-anchor biosynthesis</keyword>
<feature type="transmembrane region" description="Helical" evidence="8">
    <location>
        <begin position="227"/>
        <end position="245"/>
    </location>
</feature>
<name>A0AAN7SMF3_9COLE</name>
<dbReference type="EMBL" id="JARPUR010000005">
    <property type="protein sequence ID" value="KAK4875968.1"/>
    <property type="molecule type" value="Genomic_DNA"/>
</dbReference>
<dbReference type="GO" id="GO:0000139">
    <property type="term" value="C:Golgi membrane"/>
    <property type="evidence" value="ECO:0007669"/>
    <property type="project" value="UniProtKB-SubCell"/>
</dbReference>
<feature type="transmembrane region" description="Helical" evidence="8">
    <location>
        <begin position="284"/>
        <end position="303"/>
    </location>
</feature>
<evidence type="ECO:0000256" key="1">
    <source>
        <dbReference type="ARBA" id="ARBA00004127"/>
    </source>
</evidence>
<evidence type="ECO:0000256" key="4">
    <source>
        <dbReference type="ARBA" id="ARBA00022692"/>
    </source>
</evidence>
<feature type="signal peptide" evidence="8">
    <location>
        <begin position="1"/>
        <end position="19"/>
    </location>
</feature>
<dbReference type="Pfam" id="PF04080">
    <property type="entry name" value="Per1"/>
    <property type="match status" value="1"/>
</dbReference>
<evidence type="ECO:0000313" key="9">
    <source>
        <dbReference type="EMBL" id="KAK4875968.1"/>
    </source>
</evidence>